<evidence type="ECO:0000259" key="5">
    <source>
        <dbReference type="Pfam" id="PF13476"/>
    </source>
</evidence>
<dbReference type="AlphaFoldDB" id="A0A810N8T5"/>
<evidence type="ECO:0000256" key="3">
    <source>
        <dbReference type="ARBA" id="ARBA00013368"/>
    </source>
</evidence>
<dbReference type="RefSeq" id="WP_212819093.1">
    <property type="nucleotide sequence ID" value="NZ_AP023359.1"/>
</dbReference>
<name>A0A810N8T5_9ACTN</name>
<dbReference type="GO" id="GO:0016887">
    <property type="term" value="F:ATP hydrolysis activity"/>
    <property type="evidence" value="ECO:0007669"/>
    <property type="project" value="InterPro"/>
</dbReference>
<evidence type="ECO:0000256" key="4">
    <source>
        <dbReference type="SAM" id="Coils"/>
    </source>
</evidence>
<dbReference type="SUPFAM" id="SSF52540">
    <property type="entry name" value="P-loop containing nucleoside triphosphate hydrolases"/>
    <property type="match status" value="1"/>
</dbReference>
<feature type="coiled-coil region" evidence="4">
    <location>
        <begin position="448"/>
        <end position="475"/>
    </location>
</feature>
<sequence>MLTLKLLTVRDFGPYRGRQEIAFSRDHGVFIIYGPNGRGKTTLHNAFRYALYGEILGRRRAEEPGDLANTEAKKQAGYGSFETILDFEHDGISYRLTRRYDEREQPRELALLERDRVPLAQDDMEKTLQIIAPRSVSQFFLFDGELLRQYENLLDKDSKEGEALEKSIERVLGIPIVGNARTDVTELHKSADRLLTEQYAASDKTKRTALSLKEAQDVANRLQADRDEVSRRITDIQSEISNLELQLREQEKSERILGTLDNLRQQQATLRLREQDALDALAELTGSLWKAVLSRSAARRLVAVEEEVETAEAELRDASAAVRDLAHLHTVADCPVCHRDVPEELRRQLIAELQAAASTAHHGVVEARLAEARGRRKVLQALASEDARLVADRDKALRTVRFEQQEVAGDITGLEQELSELGKEAELRDLTTQRLERQTQLGRERDRLQECDRELHDQNLVIDELKRRLRKEQQVQPDPSIELKEEITEALMRLFASSIDAYRHKLRGRVEARASEIFRELASETDYVGLRITDRYGLEIIDSDGEVVRRSAGYEHLVALSLIAALQDSAAVRGPVVMDYPFGRLDATNTARVVAALPRMARQVILLSFDGEFDRTEALRALGSNLVAEYELERITIKHTRIQTRRTI</sequence>
<feature type="coiled-coil region" evidence="4">
    <location>
        <begin position="294"/>
        <end position="328"/>
    </location>
</feature>
<organism evidence="6 7">
    <name type="scientific">Polymorphospora rubra</name>
    <dbReference type="NCBI Taxonomy" id="338584"/>
    <lineage>
        <taxon>Bacteria</taxon>
        <taxon>Bacillati</taxon>
        <taxon>Actinomycetota</taxon>
        <taxon>Actinomycetes</taxon>
        <taxon>Micromonosporales</taxon>
        <taxon>Micromonosporaceae</taxon>
        <taxon>Polymorphospora</taxon>
    </lineage>
</organism>
<dbReference type="Gene3D" id="3.40.50.300">
    <property type="entry name" value="P-loop containing nucleotide triphosphate hydrolases"/>
    <property type="match status" value="2"/>
</dbReference>
<feature type="coiled-coil region" evidence="4">
    <location>
        <begin position="212"/>
        <end position="253"/>
    </location>
</feature>
<dbReference type="Pfam" id="PF13476">
    <property type="entry name" value="AAA_23"/>
    <property type="match status" value="1"/>
</dbReference>
<protein>
    <recommendedName>
        <fullName evidence="3">Nuclease SbcCD subunit C</fullName>
    </recommendedName>
</protein>
<feature type="domain" description="Rad50/SbcC-type AAA" evidence="5">
    <location>
        <begin position="7"/>
        <end position="248"/>
    </location>
</feature>
<gene>
    <name evidence="6" type="ORF">Prubr_66880</name>
</gene>
<keyword evidence="4" id="KW-0175">Coiled coil</keyword>
<dbReference type="KEGG" id="pry:Prubr_66880"/>
<dbReference type="Proteomes" id="UP000680866">
    <property type="component" value="Chromosome"/>
</dbReference>
<dbReference type="InterPro" id="IPR027417">
    <property type="entry name" value="P-loop_NTPase"/>
</dbReference>
<accession>A0A810N8T5</accession>
<comment type="similarity">
    <text evidence="1">Belongs to the SMC family. SbcC subfamily.</text>
</comment>
<dbReference type="InterPro" id="IPR038729">
    <property type="entry name" value="Rad50/SbcC_AAA"/>
</dbReference>
<evidence type="ECO:0000313" key="6">
    <source>
        <dbReference type="EMBL" id="BCJ69667.1"/>
    </source>
</evidence>
<evidence type="ECO:0000313" key="7">
    <source>
        <dbReference type="Proteomes" id="UP000680866"/>
    </source>
</evidence>
<dbReference type="GO" id="GO:0006302">
    <property type="term" value="P:double-strand break repair"/>
    <property type="evidence" value="ECO:0007669"/>
    <property type="project" value="InterPro"/>
</dbReference>
<keyword evidence="7" id="KW-1185">Reference proteome</keyword>
<dbReference type="EMBL" id="AP023359">
    <property type="protein sequence ID" value="BCJ69667.1"/>
    <property type="molecule type" value="Genomic_DNA"/>
</dbReference>
<evidence type="ECO:0000256" key="1">
    <source>
        <dbReference type="ARBA" id="ARBA00006930"/>
    </source>
</evidence>
<reference evidence="6" key="1">
    <citation type="submission" date="2020-08" db="EMBL/GenBank/DDBJ databases">
        <title>Whole genome shotgun sequence of Polymorphospora rubra NBRC 101157.</title>
        <authorList>
            <person name="Komaki H."/>
            <person name="Tamura T."/>
        </authorList>
    </citation>
    <scope>NUCLEOTIDE SEQUENCE</scope>
    <source>
        <strain evidence="6">NBRC 101157</strain>
    </source>
</reference>
<comment type="subunit">
    <text evidence="2">Heterodimer of SbcC and SbcD.</text>
</comment>
<dbReference type="PANTHER" id="PTHR32114:SF2">
    <property type="entry name" value="ABC TRANSPORTER ABCH.3"/>
    <property type="match status" value="1"/>
</dbReference>
<evidence type="ECO:0000256" key="2">
    <source>
        <dbReference type="ARBA" id="ARBA00011322"/>
    </source>
</evidence>
<proteinExistence type="inferred from homology"/>
<dbReference type="PANTHER" id="PTHR32114">
    <property type="entry name" value="ABC TRANSPORTER ABCH.3"/>
    <property type="match status" value="1"/>
</dbReference>